<keyword evidence="1" id="KW-1133">Transmembrane helix</keyword>
<dbReference type="AlphaFoldDB" id="A0A417Y4Z1"/>
<dbReference type="Proteomes" id="UP000283644">
    <property type="component" value="Unassembled WGS sequence"/>
</dbReference>
<reference evidence="3 4" key="1">
    <citation type="submission" date="2018-09" db="EMBL/GenBank/DDBJ databases">
        <title>Genome sequencing of Nocardioides immobilis CCTCC AB 2017083 for comparison to Nocardioides silvaticus.</title>
        <authorList>
            <person name="Li C."/>
            <person name="Wang G."/>
        </authorList>
    </citation>
    <scope>NUCLEOTIDE SEQUENCE [LARGE SCALE GENOMIC DNA]</scope>
    <source>
        <strain evidence="3 4">CCTCC AB 2017083</strain>
    </source>
</reference>
<accession>A0A417Y4Z1</accession>
<gene>
    <name evidence="3" type="ORF">D0Z08_07995</name>
</gene>
<evidence type="ECO:0000313" key="3">
    <source>
        <dbReference type="EMBL" id="RHW27611.1"/>
    </source>
</evidence>
<dbReference type="EMBL" id="QXGH01000012">
    <property type="protein sequence ID" value="RHW27611.1"/>
    <property type="molecule type" value="Genomic_DNA"/>
</dbReference>
<proteinExistence type="predicted"/>
<keyword evidence="1" id="KW-0812">Transmembrane</keyword>
<dbReference type="RefSeq" id="WP_118924430.1">
    <property type="nucleotide sequence ID" value="NZ_QXGH01000012.1"/>
</dbReference>
<dbReference type="OrthoDB" id="3789668at2"/>
<feature type="domain" description="Putative Flp pilus-assembly TadG-like N-terminal" evidence="2">
    <location>
        <begin position="12"/>
        <end position="59"/>
    </location>
</feature>
<sequence length="150" mass="15501">MTEAGVRRDDCGQTSVIIIGFAAVVLLVIVVVVDAGAAYLERQSLDSLADGSALYGADAAAEGRDVYRGGLGSRDLDLSVDVARAAVRDYLRSAGAYDAHPGLQVSVAVRDDRVVVEIAAPVDLPLTLPGGPERPMVRATGSAVVRPEVG</sequence>
<evidence type="ECO:0000313" key="4">
    <source>
        <dbReference type="Proteomes" id="UP000283644"/>
    </source>
</evidence>
<dbReference type="InterPro" id="IPR028087">
    <property type="entry name" value="Tad_N"/>
</dbReference>
<feature type="transmembrane region" description="Helical" evidence="1">
    <location>
        <begin position="16"/>
        <end position="40"/>
    </location>
</feature>
<keyword evidence="1" id="KW-0472">Membrane</keyword>
<comment type="caution">
    <text evidence="3">The sequence shown here is derived from an EMBL/GenBank/DDBJ whole genome shotgun (WGS) entry which is preliminary data.</text>
</comment>
<organism evidence="3 4">
    <name type="scientific">Nocardioides immobilis</name>
    <dbReference type="NCBI Taxonomy" id="2049295"/>
    <lineage>
        <taxon>Bacteria</taxon>
        <taxon>Bacillati</taxon>
        <taxon>Actinomycetota</taxon>
        <taxon>Actinomycetes</taxon>
        <taxon>Propionibacteriales</taxon>
        <taxon>Nocardioidaceae</taxon>
        <taxon>Nocardioides</taxon>
    </lineage>
</organism>
<evidence type="ECO:0000259" key="2">
    <source>
        <dbReference type="Pfam" id="PF13400"/>
    </source>
</evidence>
<evidence type="ECO:0000256" key="1">
    <source>
        <dbReference type="SAM" id="Phobius"/>
    </source>
</evidence>
<keyword evidence="4" id="KW-1185">Reference proteome</keyword>
<name>A0A417Y4Z1_9ACTN</name>
<protein>
    <recommendedName>
        <fullName evidence="2">Putative Flp pilus-assembly TadG-like N-terminal domain-containing protein</fullName>
    </recommendedName>
</protein>
<dbReference type="Pfam" id="PF13400">
    <property type="entry name" value="Tad"/>
    <property type="match status" value="1"/>
</dbReference>